<evidence type="ECO:0000313" key="2">
    <source>
        <dbReference type="Proteomes" id="UP000507222"/>
    </source>
</evidence>
<evidence type="ECO:0000313" key="1">
    <source>
        <dbReference type="EMBL" id="CAB4261859.1"/>
    </source>
</evidence>
<sequence length="71" mass="8072">MQEYEVGPATVEPGTSVELNSVRLGQQAQSLRSKNSVKCIANKLLASSWIQFLREKLYLSHQGKVRKLWKI</sequence>
<accession>A0A6J5TDU6</accession>
<proteinExistence type="predicted"/>
<dbReference type="AlphaFoldDB" id="A0A6J5TDU6"/>
<name>A0A6J5TDU6_PRUAR</name>
<reference evidence="1 2" key="1">
    <citation type="submission" date="2020-05" db="EMBL/GenBank/DDBJ databases">
        <authorList>
            <person name="Campoy J."/>
            <person name="Schneeberger K."/>
            <person name="Spophaly S."/>
        </authorList>
    </citation>
    <scope>NUCLEOTIDE SEQUENCE [LARGE SCALE GENOMIC DNA]</scope>
    <source>
        <strain evidence="1">PruArmRojPasFocal</strain>
    </source>
</reference>
<organism evidence="1 2">
    <name type="scientific">Prunus armeniaca</name>
    <name type="common">Apricot</name>
    <name type="synonym">Armeniaca vulgaris</name>
    <dbReference type="NCBI Taxonomy" id="36596"/>
    <lineage>
        <taxon>Eukaryota</taxon>
        <taxon>Viridiplantae</taxon>
        <taxon>Streptophyta</taxon>
        <taxon>Embryophyta</taxon>
        <taxon>Tracheophyta</taxon>
        <taxon>Spermatophyta</taxon>
        <taxon>Magnoliopsida</taxon>
        <taxon>eudicotyledons</taxon>
        <taxon>Gunneridae</taxon>
        <taxon>Pentapetalae</taxon>
        <taxon>rosids</taxon>
        <taxon>fabids</taxon>
        <taxon>Rosales</taxon>
        <taxon>Rosaceae</taxon>
        <taxon>Amygdaloideae</taxon>
        <taxon>Amygdaleae</taxon>
        <taxon>Prunus</taxon>
    </lineage>
</organism>
<dbReference type="EMBL" id="CAEKDK010000001">
    <property type="protein sequence ID" value="CAB4261859.1"/>
    <property type="molecule type" value="Genomic_DNA"/>
</dbReference>
<gene>
    <name evidence="1" type="ORF">CURHAP_LOCUS823</name>
</gene>
<protein>
    <submittedName>
        <fullName evidence="1">Uncharacterized protein</fullName>
    </submittedName>
</protein>
<dbReference type="Proteomes" id="UP000507222">
    <property type="component" value="Unassembled WGS sequence"/>
</dbReference>